<organism evidence="2 3">
    <name type="scientific">Stylonychia lemnae</name>
    <name type="common">Ciliate</name>
    <dbReference type="NCBI Taxonomy" id="5949"/>
    <lineage>
        <taxon>Eukaryota</taxon>
        <taxon>Sar</taxon>
        <taxon>Alveolata</taxon>
        <taxon>Ciliophora</taxon>
        <taxon>Intramacronucleata</taxon>
        <taxon>Spirotrichea</taxon>
        <taxon>Stichotrichia</taxon>
        <taxon>Sporadotrichida</taxon>
        <taxon>Oxytrichidae</taxon>
        <taxon>Stylonychinae</taxon>
        <taxon>Stylonychia</taxon>
    </lineage>
</organism>
<feature type="compositionally biased region" description="Low complexity" evidence="1">
    <location>
        <begin position="9"/>
        <end position="20"/>
    </location>
</feature>
<evidence type="ECO:0000313" key="2">
    <source>
        <dbReference type="EMBL" id="CDW74401.1"/>
    </source>
</evidence>
<feature type="region of interest" description="Disordered" evidence="1">
    <location>
        <begin position="1"/>
        <end position="25"/>
    </location>
</feature>
<accession>A0A077ZWV6</accession>
<evidence type="ECO:0000313" key="3">
    <source>
        <dbReference type="Proteomes" id="UP000039865"/>
    </source>
</evidence>
<dbReference type="InParanoid" id="A0A077ZWV6"/>
<dbReference type="AlphaFoldDB" id="A0A077ZWV6"/>
<proteinExistence type="predicted"/>
<sequence length="392" mass="45282">MSEEELKNSEQSNQNNSESQETQKVRERPDLNKLLYLQYVDGSRSTFRVGTEDASCLAVAASSFTWSHTDNPEYWALEEIENSLFKSALYRCKYVWWFNPELVVEGILTGAYHIYIRHGNTYLSSPKIKVYQVKGDDQGQDFKGWIHPFREETVFGEENKEILVNTYAGTIYVSAQELPSTIKLQMFSSDQCIQNYLFEGFLLVPTLDIETPPSYFYPLDIDSGANVDWERKAQAVYMASFSTDPNQALIEQFEDKQIKIVGHIRGETSGHTHEGPENLLQSESKWCVTNAHHATAFIDLDEEISFRAFGLISGNDCPERDPKQVVLSVIFNGDDEYRNIFIIHSHLKFDQRNEKRLFMVSNEGIKTRHIKIEFKSDHEVNQFQISEVLFFK</sequence>
<keyword evidence="3" id="KW-1185">Reference proteome</keyword>
<dbReference type="Proteomes" id="UP000039865">
    <property type="component" value="Unassembled WGS sequence"/>
</dbReference>
<name>A0A077ZWV6_STYLE</name>
<reference evidence="2 3" key="1">
    <citation type="submission" date="2014-06" db="EMBL/GenBank/DDBJ databases">
        <authorList>
            <person name="Swart Estienne"/>
        </authorList>
    </citation>
    <scope>NUCLEOTIDE SEQUENCE [LARGE SCALE GENOMIC DNA]</scope>
    <source>
        <strain evidence="2 3">130c</strain>
    </source>
</reference>
<gene>
    <name evidence="2" type="primary">Contig15953.g17001</name>
    <name evidence="2" type="ORF">STYLEM_3380</name>
</gene>
<protein>
    <recommendedName>
        <fullName evidence="4">F5/8 type C domain-containing protein</fullName>
    </recommendedName>
</protein>
<evidence type="ECO:0000256" key="1">
    <source>
        <dbReference type="SAM" id="MobiDB-lite"/>
    </source>
</evidence>
<evidence type="ECO:0008006" key="4">
    <source>
        <dbReference type="Google" id="ProtNLM"/>
    </source>
</evidence>
<dbReference type="EMBL" id="CCKQ01003277">
    <property type="protein sequence ID" value="CDW74401.1"/>
    <property type="molecule type" value="Genomic_DNA"/>
</dbReference>